<dbReference type="HOGENOM" id="CLU_025845_0_0_1"/>
<evidence type="ECO:0000313" key="3">
    <source>
        <dbReference type="EMBL" id="EEC08437.1"/>
    </source>
</evidence>
<dbReference type="SMART" id="SM00282">
    <property type="entry name" value="LamG"/>
    <property type="match status" value="1"/>
</dbReference>
<accession>B7PPB5</accession>
<dbReference type="VEuPathDB" id="VectorBase:ISCI005781"/>
<keyword evidence="6" id="KW-1267">Proteomics identification</keyword>
<dbReference type="Proteomes" id="UP000001555">
    <property type="component" value="Unassembled WGS sequence"/>
</dbReference>
<protein>
    <submittedName>
        <fullName evidence="3 4">Neurexin IV, putative</fullName>
    </submittedName>
</protein>
<dbReference type="InterPro" id="IPR013320">
    <property type="entry name" value="ConA-like_dom_sf"/>
</dbReference>
<dbReference type="InterPro" id="IPR001791">
    <property type="entry name" value="Laminin_G"/>
</dbReference>
<dbReference type="Pfam" id="PF02210">
    <property type="entry name" value="Laminin_G_2"/>
    <property type="match status" value="1"/>
</dbReference>
<evidence type="ECO:0000256" key="1">
    <source>
        <dbReference type="PROSITE-ProRule" id="PRU00122"/>
    </source>
</evidence>
<dbReference type="CDD" id="cd00110">
    <property type="entry name" value="LamG"/>
    <property type="match status" value="1"/>
</dbReference>
<sequence>AEPLHLDGKSYVSMDLSRRPITSTEDSLRLRFRTNQADGLLLYSRGAQRDLLALQLVHNKLLFSADLGGEGVVTEVTCGSLLDDNIWHDVHISRFRRELVFSVDRVVVRRVLRGDSFQLDLNNELFIGGLPNFNQEGIKVAANFSGCLENLFLNDTNVIHELRHQDDRSLVYTRFGQVLYNCRFEQVVPITFVSSEAMLKVGGYMQRVMNCSFDFRTFNEQGLLLYNKFSVEGYVKLFLDTGRIRVELQGKKTPVVLLRPFD</sequence>
<gene>
    <name evidence="3" type="ORF">IscW_ISCW005781</name>
</gene>
<dbReference type="PANTHER" id="PTHR15036:SF91">
    <property type="entry name" value="NEUREXIN-4"/>
    <property type="match status" value="1"/>
</dbReference>
<evidence type="ECO:0000313" key="4">
    <source>
        <dbReference type="EnsemblMetazoa" id="ISCW005781-PA"/>
    </source>
</evidence>
<evidence type="ECO:0007829" key="6">
    <source>
        <dbReference type="PeptideAtlas" id="B7PPB5"/>
    </source>
</evidence>
<dbReference type="VEuPathDB" id="VectorBase:ISCW005781"/>
<dbReference type="EnsemblMetazoa" id="ISCW005781-RA">
    <property type="protein sequence ID" value="ISCW005781-PA"/>
    <property type="gene ID" value="ISCW005781"/>
</dbReference>
<dbReference type="PaxDb" id="6945-B7PPB5"/>
<dbReference type="InterPro" id="IPR050372">
    <property type="entry name" value="Neurexin-related_CASP"/>
</dbReference>
<dbReference type="EMBL" id="ABJB011104323">
    <property type="status" value="NOT_ANNOTATED_CDS"/>
    <property type="molecule type" value="Genomic_DNA"/>
</dbReference>
<reference evidence="3 5" key="1">
    <citation type="submission" date="2008-03" db="EMBL/GenBank/DDBJ databases">
        <title>Annotation of Ixodes scapularis.</title>
        <authorList>
            <consortium name="Ixodes scapularis Genome Project Consortium"/>
            <person name="Caler E."/>
            <person name="Hannick L.I."/>
            <person name="Bidwell S."/>
            <person name="Joardar V."/>
            <person name="Thiagarajan M."/>
            <person name="Amedeo P."/>
            <person name="Galinsky K.J."/>
            <person name="Schobel S."/>
            <person name="Inman J."/>
            <person name="Hostetler J."/>
            <person name="Miller J."/>
            <person name="Hammond M."/>
            <person name="Megy K."/>
            <person name="Lawson D."/>
            <person name="Kodira C."/>
            <person name="Sutton G."/>
            <person name="Meyer J."/>
            <person name="Hill C.A."/>
            <person name="Birren B."/>
            <person name="Nene V."/>
            <person name="Collins F."/>
            <person name="Alarcon-Chaidez F."/>
            <person name="Wikel S."/>
            <person name="Strausberg R."/>
        </authorList>
    </citation>
    <scope>NUCLEOTIDE SEQUENCE [LARGE SCALE GENOMIC DNA]</scope>
    <source>
        <strain evidence="5">Wikel</strain>
        <strain evidence="3">Wikel colony</strain>
    </source>
</reference>
<proteinExistence type="evidence at protein level"/>
<feature type="non-terminal residue" evidence="3">
    <location>
        <position position="262"/>
    </location>
</feature>
<reference evidence="4" key="2">
    <citation type="submission" date="2020-05" db="UniProtKB">
        <authorList>
            <consortium name="EnsemblMetazoa"/>
        </authorList>
    </citation>
    <scope>IDENTIFICATION</scope>
    <source>
        <strain evidence="4">wikel</strain>
    </source>
</reference>
<keyword evidence="5" id="KW-1185">Reference proteome</keyword>
<organism>
    <name type="scientific">Ixodes scapularis</name>
    <name type="common">Black-legged tick</name>
    <name type="synonym">Deer tick</name>
    <dbReference type="NCBI Taxonomy" id="6945"/>
    <lineage>
        <taxon>Eukaryota</taxon>
        <taxon>Metazoa</taxon>
        <taxon>Ecdysozoa</taxon>
        <taxon>Arthropoda</taxon>
        <taxon>Chelicerata</taxon>
        <taxon>Arachnida</taxon>
        <taxon>Acari</taxon>
        <taxon>Parasitiformes</taxon>
        <taxon>Ixodida</taxon>
        <taxon>Ixodoidea</taxon>
        <taxon>Ixodidae</taxon>
        <taxon>Ixodinae</taxon>
        <taxon>Ixodes</taxon>
    </lineage>
</organism>
<evidence type="ECO:0000259" key="2">
    <source>
        <dbReference type="PROSITE" id="PS50025"/>
    </source>
</evidence>
<evidence type="ECO:0000313" key="5">
    <source>
        <dbReference type="Proteomes" id="UP000001555"/>
    </source>
</evidence>
<dbReference type="EMBL" id="ABJB010651228">
    <property type="status" value="NOT_ANNOTATED_CDS"/>
    <property type="molecule type" value="Genomic_DNA"/>
</dbReference>
<feature type="non-terminal residue" evidence="3">
    <location>
        <position position="1"/>
    </location>
</feature>
<dbReference type="EMBL" id="DS756786">
    <property type="protein sequence ID" value="EEC08437.1"/>
    <property type="molecule type" value="Genomic_DNA"/>
</dbReference>
<dbReference type="Gene3D" id="2.60.120.200">
    <property type="match status" value="2"/>
</dbReference>
<dbReference type="SUPFAM" id="SSF49899">
    <property type="entry name" value="Concanavalin A-like lectins/glucanases"/>
    <property type="match status" value="2"/>
</dbReference>
<dbReference type="STRING" id="6945.B7PPB5"/>
<dbReference type="VEuPathDB" id="VectorBase:ISCP_013274"/>
<comment type="caution">
    <text evidence="1">Lacks conserved residue(s) required for the propagation of feature annotation.</text>
</comment>
<name>B7PPB5_IXOSC</name>
<dbReference type="PROSITE" id="PS50025">
    <property type="entry name" value="LAM_G_DOMAIN"/>
    <property type="match status" value="1"/>
</dbReference>
<dbReference type="EMBL" id="ABJB010361788">
    <property type="status" value="NOT_ANNOTATED_CDS"/>
    <property type="molecule type" value="Genomic_DNA"/>
</dbReference>
<dbReference type="OrthoDB" id="26719at2759"/>
<feature type="domain" description="Laminin G" evidence="2">
    <location>
        <begin position="1"/>
        <end position="182"/>
    </location>
</feature>
<dbReference type="EMBL" id="ABJB010182678">
    <property type="status" value="NOT_ANNOTATED_CDS"/>
    <property type="molecule type" value="Genomic_DNA"/>
</dbReference>
<dbReference type="PANTHER" id="PTHR15036">
    <property type="entry name" value="PIKACHURIN-LIKE PROTEIN"/>
    <property type="match status" value="1"/>
</dbReference>
<dbReference type="AlphaFoldDB" id="B7PPB5"/>